<protein>
    <submittedName>
        <fullName evidence="2">Uncharacterized protein</fullName>
    </submittedName>
</protein>
<name>A0A1I8MV81_MUSDO</name>
<dbReference type="GO" id="GO:0005549">
    <property type="term" value="F:odorant binding"/>
    <property type="evidence" value="ECO:0007669"/>
    <property type="project" value="InterPro"/>
</dbReference>
<dbReference type="InterPro" id="IPR036728">
    <property type="entry name" value="PBP_GOBP_sf"/>
</dbReference>
<proteinExistence type="predicted"/>
<dbReference type="SMART" id="SM00708">
    <property type="entry name" value="PhBP"/>
    <property type="match status" value="1"/>
</dbReference>
<dbReference type="SUPFAM" id="SSF47565">
    <property type="entry name" value="Insect pheromone/odorant-binding proteins"/>
    <property type="match status" value="1"/>
</dbReference>
<reference evidence="2" key="1">
    <citation type="submission" date="2020-05" db="UniProtKB">
        <authorList>
            <consortium name="EnsemblMetazoa"/>
        </authorList>
    </citation>
    <scope>IDENTIFICATION</scope>
    <source>
        <strain evidence="2">Aabys</strain>
    </source>
</reference>
<dbReference type="VEuPathDB" id="VectorBase:MDOA008774"/>
<dbReference type="CDD" id="cd23992">
    <property type="entry name" value="PBP_GOBP"/>
    <property type="match status" value="1"/>
</dbReference>
<dbReference type="AlphaFoldDB" id="A0A1I8MV81"/>
<evidence type="ECO:0000256" key="1">
    <source>
        <dbReference type="SAM" id="SignalP"/>
    </source>
</evidence>
<sequence length="145" mass="16007">MKIIGILLLVIVGCYGLIDKCPGSDLKKVFGDCLKEYGGDKALLADWIAHKDAQDEKGKCFRTCTMRDCGWFDENGKLTEEVPLRAAYVLYGGDESKIPRILEAGKKCLNSIKYDEKDICNTGENWSRCILGTCKDCGLDLAASI</sequence>
<dbReference type="RefSeq" id="XP_005175762.2">
    <property type="nucleotide sequence ID" value="XM_005175705.4"/>
</dbReference>
<evidence type="ECO:0000313" key="2">
    <source>
        <dbReference type="EnsemblMetazoa" id="MDOA008774-PA"/>
    </source>
</evidence>
<dbReference type="VEuPathDB" id="VectorBase:MDOMA2_012519"/>
<gene>
    <name evidence="2" type="primary">101888801</name>
</gene>
<dbReference type="InterPro" id="IPR006170">
    <property type="entry name" value="PBP/GOBP"/>
</dbReference>
<dbReference type="OrthoDB" id="8194670at2759"/>
<dbReference type="Gene3D" id="1.10.238.20">
    <property type="entry name" value="Pheromone/general odorant binding protein domain"/>
    <property type="match status" value="1"/>
</dbReference>
<feature type="chain" id="PRO_5044560889" evidence="1">
    <location>
        <begin position="17"/>
        <end position="145"/>
    </location>
</feature>
<accession>A0A1I8MV81</accession>
<dbReference type="Pfam" id="PF01395">
    <property type="entry name" value="PBP_GOBP"/>
    <property type="match status" value="1"/>
</dbReference>
<dbReference type="EnsemblMetazoa" id="MDOA008774-RA">
    <property type="protein sequence ID" value="MDOA008774-PA"/>
    <property type="gene ID" value="MDOA008774"/>
</dbReference>
<organism evidence="2">
    <name type="scientific">Musca domestica</name>
    <name type="common">House fly</name>
    <dbReference type="NCBI Taxonomy" id="7370"/>
    <lineage>
        <taxon>Eukaryota</taxon>
        <taxon>Metazoa</taxon>
        <taxon>Ecdysozoa</taxon>
        <taxon>Arthropoda</taxon>
        <taxon>Hexapoda</taxon>
        <taxon>Insecta</taxon>
        <taxon>Pterygota</taxon>
        <taxon>Neoptera</taxon>
        <taxon>Endopterygota</taxon>
        <taxon>Diptera</taxon>
        <taxon>Brachycera</taxon>
        <taxon>Muscomorpha</taxon>
        <taxon>Muscoidea</taxon>
        <taxon>Muscidae</taxon>
        <taxon>Musca</taxon>
    </lineage>
</organism>
<dbReference type="KEGG" id="mde:101888801"/>
<keyword evidence="1" id="KW-0732">Signal</keyword>
<feature type="signal peptide" evidence="1">
    <location>
        <begin position="1"/>
        <end position="16"/>
    </location>
</feature>